<dbReference type="NCBIfam" id="TIGR02398">
    <property type="entry name" value="gluc_glyc_Psyn"/>
    <property type="match status" value="1"/>
</dbReference>
<dbReference type="Gene3D" id="3.40.50.1000">
    <property type="entry name" value="HAD superfamily/HAD-like"/>
    <property type="match status" value="1"/>
</dbReference>
<dbReference type="NCBIfam" id="TIGR01484">
    <property type="entry name" value="HAD-SF-IIB"/>
    <property type="match status" value="1"/>
</dbReference>
<keyword evidence="3" id="KW-0328">Glycosyltransferase</keyword>
<dbReference type="Proteomes" id="UP001597545">
    <property type="component" value="Unassembled WGS sequence"/>
</dbReference>
<dbReference type="PANTHER" id="PTHR10788">
    <property type="entry name" value="TREHALOSE-6-PHOSPHATE SYNTHASE"/>
    <property type="match status" value="1"/>
</dbReference>
<organism evidence="3 4">
    <name type="scientific">Sphingobacterium suaedae</name>
    <dbReference type="NCBI Taxonomy" id="1686402"/>
    <lineage>
        <taxon>Bacteria</taxon>
        <taxon>Pseudomonadati</taxon>
        <taxon>Bacteroidota</taxon>
        <taxon>Sphingobacteriia</taxon>
        <taxon>Sphingobacteriales</taxon>
        <taxon>Sphingobacteriaceae</taxon>
        <taxon>Sphingobacterium</taxon>
    </lineage>
</organism>
<dbReference type="EMBL" id="JBHULR010000003">
    <property type="protein sequence ID" value="MFD2547400.1"/>
    <property type="molecule type" value="Genomic_DNA"/>
</dbReference>
<dbReference type="SUPFAM" id="SSF56784">
    <property type="entry name" value="HAD-like"/>
    <property type="match status" value="1"/>
</dbReference>
<evidence type="ECO:0000313" key="3">
    <source>
        <dbReference type="EMBL" id="MFD2547400.1"/>
    </source>
</evidence>
<dbReference type="RefSeq" id="WP_380902119.1">
    <property type="nucleotide sequence ID" value="NZ_JBHUEG010000007.1"/>
</dbReference>
<dbReference type="CDD" id="cd03788">
    <property type="entry name" value="GT20_TPS"/>
    <property type="match status" value="1"/>
</dbReference>
<reference evidence="4" key="1">
    <citation type="journal article" date="2019" name="Int. J. Syst. Evol. Microbiol.">
        <title>The Global Catalogue of Microorganisms (GCM) 10K type strain sequencing project: providing services to taxonomists for standard genome sequencing and annotation.</title>
        <authorList>
            <consortium name="The Broad Institute Genomics Platform"/>
            <consortium name="The Broad Institute Genome Sequencing Center for Infectious Disease"/>
            <person name="Wu L."/>
            <person name="Ma J."/>
        </authorList>
    </citation>
    <scope>NUCLEOTIDE SEQUENCE [LARGE SCALE GENOMIC DNA]</scope>
    <source>
        <strain evidence="4">KCTC 42662</strain>
    </source>
</reference>
<sequence length="760" mass="86509">MMILATDLDGTFLGGSMENRLRLYRLIKQHPDIQLIFVTGRGVESVIPLVNDPLIPTPNYIIADVGATVVNGLTLESVEPIQGEIESRWPSTYSVRSKVLEIADVTFQEVPQQRRCSFYYDNEVDLTRIEEIAESFDCDVITSVDRYLDILPRGVNKGSTLRALVELLHMDADSVLVAGDTLNDLSLYETGYKGVVVGKAEQGLLDKTQNNPLVYPAFEAGAGGIIESLSHFERFQKYADLARRRKSMQTKKGSNQLVVVYHRLPFEQEVVNGKSIRVAPRSPNGIIPSLLGLFEKGRSGMWIGEEVQHKDRPEIANELIDEEKYPNLVAATISLSKEDIDKFYRVFSKEAFWPTIFSFVDKAKFNHDDWEHYLKINRVFAERIAKEADQDALIWIHEYNLWMVPAYLKPLRPDLKIGFFHHTSFPAADIFNIIPWRKDIVGSLLLCDFISFHVPRYVENFIDVLRSHTPFKVVKKINAAKQFLTYSCALGVDQMTKIIEIDGRHIRLGAQPVGVNMEKVERILNKAEIHKHIDAALAKNAGREISTILSVERLDYVKGPLEKIQAFGEFLEEYPEYQGKVELINICTPPSQGMRIYDDIRDEVHRAVGEINGRFSTMDWVPIQYFYRSLPFEEVVRLYATSDIAWITPLRDGLNLVAKEYVAVQGMLNGKGALVLSEFAGASVELPYAILTNPYDAKSMKEGLLKALLMSEDERAARIKRLYDQVRYFDIHYWGKDFVRELEKTRKKNTDIAALSSVAL</sequence>
<dbReference type="GO" id="GO:0033828">
    <property type="term" value="F:glucosylglycerol-phosphate synthase activity"/>
    <property type="evidence" value="ECO:0007669"/>
    <property type="project" value="UniProtKB-EC"/>
</dbReference>
<name>A0ABW5KHT0_9SPHI</name>
<dbReference type="Gene3D" id="3.40.50.2000">
    <property type="entry name" value="Glycogen Phosphorylase B"/>
    <property type="match status" value="2"/>
</dbReference>
<dbReference type="SFLD" id="SFLDG01141">
    <property type="entry name" value="C2.B.1:_Sucrose_Phosphatase_Li"/>
    <property type="match status" value="1"/>
</dbReference>
<dbReference type="InterPro" id="IPR012764">
    <property type="entry name" value="Gluc_glyc_Psyn"/>
</dbReference>
<evidence type="ECO:0000313" key="4">
    <source>
        <dbReference type="Proteomes" id="UP001597545"/>
    </source>
</evidence>
<dbReference type="EC" id="2.4.1.213" evidence="3"/>
<dbReference type="SFLD" id="SFLDG01140">
    <property type="entry name" value="C2.B:_Phosphomannomutase_and_P"/>
    <property type="match status" value="1"/>
</dbReference>
<dbReference type="InterPro" id="IPR006379">
    <property type="entry name" value="HAD-SF_hydro_IIB"/>
</dbReference>
<evidence type="ECO:0000256" key="1">
    <source>
        <dbReference type="ARBA" id="ARBA00008799"/>
    </source>
</evidence>
<dbReference type="Pfam" id="PF05116">
    <property type="entry name" value="S6PP"/>
    <property type="match status" value="1"/>
</dbReference>
<dbReference type="SUPFAM" id="SSF53756">
    <property type="entry name" value="UDP-Glycosyltransferase/glycogen phosphorylase"/>
    <property type="match status" value="1"/>
</dbReference>
<protein>
    <submittedName>
        <fullName evidence="3">Glucosylglycerol-phosphate synthase</fullName>
        <ecNumber evidence="3">2.4.1.213</ecNumber>
    </submittedName>
</protein>
<dbReference type="Pfam" id="PF00982">
    <property type="entry name" value="Glyco_transf_20"/>
    <property type="match status" value="1"/>
</dbReference>
<keyword evidence="4" id="KW-1185">Reference proteome</keyword>
<dbReference type="SFLD" id="SFLDS00003">
    <property type="entry name" value="Haloacid_Dehalogenase"/>
    <property type="match status" value="1"/>
</dbReference>
<proteinExistence type="inferred from homology"/>
<comment type="similarity">
    <text evidence="1">Belongs to the glycosyltransferase 20 family.</text>
</comment>
<feature type="domain" description="Sucrose phosphatase-like" evidence="2">
    <location>
        <begin position="2"/>
        <end position="233"/>
    </location>
</feature>
<gene>
    <name evidence="3" type="primary">ggpS</name>
    <name evidence="3" type="ORF">ACFSR5_07045</name>
</gene>
<dbReference type="InterPro" id="IPR001830">
    <property type="entry name" value="Glyco_trans_20"/>
</dbReference>
<dbReference type="InterPro" id="IPR006380">
    <property type="entry name" value="SPP-like_dom"/>
</dbReference>
<dbReference type="InterPro" id="IPR023214">
    <property type="entry name" value="HAD_sf"/>
</dbReference>
<comment type="caution">
    <text evidence="3">The sequence shown here is derived from an EMBL/GenBank/DDBJ whole genome shotgun (WGS) entry which is preliminary data.</text>
</comment>
<dbReference type="Gene3D" id="3.90.1070.10">
    <property type="match status" value="1"/>
</dbReference>
<accession>A0ABW5KHT0</accession>
<evidence type="ECO:0000259" key="2">
    <source>
        <dbReference type="Pfam" id="PF05116"/>
    </source>
</evidence>
<keyword evidence="3" id="KW-0808">Transferase</keyword>
<dbReference type="InterPro" id="IPR036412">
    <property type="entry name" value="HAD-like_sf"/>
</dbReference>
<dbReference type="PANTHER" id="PTHR10788:SF106">
    <property type="entry name" value="BCDNA.GH08860"/>
    <property type="match status" value="1"/>
</dbReference>